<dbReference type="AlphaFoldDB" id="A0AAE9FGH8"/>
<evidence type="ECO:0000313" key="1">
    <source>
        <dbReference type="EMBL" id="UMM40719.1"/>
    </source>
</evidence>
<gene>
    <name evidence="1" type="ORF">L5515_017237</name>
</gene>
<dbReference type="Proteomes" id="UP000829354">
    <property type="component" value="Chromosome X"/>
</dbReference>
<sequence length="89" mass="9953">MPIDVMRWAALLLQHDQPCTLNSQYRFVRCEGGPGKIHYREFTADGNGIVRIEALPLPEGAGPIYQNTLDSLTRNLNTICNILHGHRPG</sequence>
<accession>A0AAE9FGH8</accession>
<protein>
    <submittedName>
        <fullName evidence="1">Uncharacterized protein</fullName>
    </submittedName>
</protein>
<evidence type="ECO:0000313" key="2">
    <source>
        <dbReference type="Proteomes" id="UP000829354"/>
    </source>
</evidence>
<organism evidence="1 2">
    <name type="scientific">Caenorhabditis briggsae</name>
    <dbReference type="NCBI Taxonomy" id="6238"/>
    <lineage>
        <taxon>Eukaryota</taxon>
        <taxon>Metazoa</taxon>
        <taxon>Ecdysozoa</taxon>
        <taxon>Nematoda</taxon>
        <taxon>Chromadorea</taxon>
        <taxon>Rhabditida</taxon>
        <taxon>Rhabditina</taxon>
        <taxon>Rhabditomorpha</taxon>
        <taxon>Rhabditoidea</taxon>
        <taxon>Rhabditidae</taxon>
        <taxon>Peloderinae</taxon>
        <taxon>Caenorhabditis</taxon>
    </lineage>
</organism>
<reference evidence="1 2" key="1">
    <citation type="submission" date="2022-04" db="EMBL/GenBank/DDBJ databases">
        <title>Chromosome-level reference genomes for two strains of Caenorhabditis briggsae: an improved platform for comparative genomics.</title>
        <authorList>
            <person name="Stevens L."/>
            <person name="Andersen E."/>
        </authorList>
    </citation>
    <scope>NUCLEOTIDE SEQUENCE [LARGE SCALE GENOMIC DNA]</scope>
    <source>
        <strain evidence="1">VX34</strain>
        <tissue evidence="1">Whole-organism</tissue>
    </source>
</reference>
<name>A0AAE9FGH8_CAEBR</name>
<dbReference type="EMBL" id="CP092625">
    <property type="protein sequence ID" value="UMM40719.1"/>
    <property type="molecule type" value="Genomic_DNA"/>
</dbReference>
<keyword evidence="2" id="KW-1185">Reference proteome</keyword>
<proteinExistence type="predicted"/>